<dbReference type="AlphaFoldDB" id="A0A1R3I438"/>
<feature type="region of interest" description="Disordered" evidence="1">
    <location>
        <begin position="14"/>
        <end position="37"/>
    </location>
</feature>
<reference evidence="3" key="1">
    <citation type="submission" date="2013-09" db="EMBL/GenBank/DDBJ databases">
        <title>Corchorus olitorius genome sequencing.</title>
        <authorList>
            <person name="Alam M."/>
            <person name="Haque M.S."/>
            <person name="Islam M.S."/>
            <person name="Emdad E.M."/>
            <person name="Islam M.M."/>
            <person name="Ahmed B."/>
            <person name="Halim A."/>
            <person name="Hossen Q.M.M."/>
            <person name="Hossain M.Z."/>
            <person name="Ahmed R."/>
            <person name="Khan M.M."/>
            <person name="Islam R."/>
            <person name="Rashid M.M."/>
            <person name="Khan S.A."/>
            <person name="Rahman M.S."/>
            <person name="Alam M."/>
            <person name="Yahiya A.S."/>
            <person name="Khan M.S."/>
            <person name="Azam M.S."/>
            <person name="Haque T."/>
            <person name="Lashkar M.Z.H."/>
            <person name="Akhand A.I."/>
            <person name="Morshed G."/>
            <person name="Roy S."/>
            <person name="Uddin K.S."/>
            <person name="Rabeya T."/>
            <person name="Hossain A.S."/>
            <person name="Chowdhury A."/>
            <person name="Snigdha A.R."/>
            <person name="Mortoza M.S."/>
            <person name="Matin S.A."/>
            <person name="Hoque S.M.E."/>
            <person name="Islam M.K."/>
            <person name="Roy D.K."/>
            <person name="Haider R."/>
            <person name="Moosa M.M."/>
            <person name="Elias S.M."/>
            <person name="Hasan A.M."/>
            <person name="Jahan S."/>
            <person name="Shafiuddin M."/>
            <person name="Mahmood N."/>
            <person name="Shommy N.S."/>
        </authorList>
    </citation>
    <scope>NUCLEOTIDE SEQUENCE [LARGE SCALE GENOMIC DNA]</scope>
    <source>
        <strain evidence="3">cv. O-4</strain>
    </source>
</reference>
<evidence type="ECO:0000313" key="2">
    <source>
        <dbReference type="EMBL" id="OMO77340.1"/>
    </source>
</evidence>
<comment type="caution">
    <text evidence="2">The sequence shown here is derived from an EMBL/GenBank/DDBJ whole genome shotgun (WGS) entry which is preliminary data.</text>
</comment>
<accession>A0A1R3I438</accession>
<protein>
    <submittedName>
        <fullName evidence="2">Uncharacterized protein</fullName>
    </submittedName>
</protein>
<dbReference type="Proteomes" id="UP000187203">
    <property type="component" value="Unassembled WGS sequence"/>
</dbReference>
<proteinExistence type="predicted"/>
<evidence type="ECO:0000313" key="3">
    <source>
        <dbReference type="Proteomes" id="UP000187203"/>
    </source>
</evidence>
<keyword evidence="3" id="KW-1185">Reference proteome</keyword>
<sequence>MDGVKRSFGAAAAAMVQEEQNRPWQEKEEGNEKIIIR</sequence>
<feature type="compositionally biased region" description="Basic and acidic residues" evidence="1">
    <location>
        <begin position="19"/>
        <end position="37"/>
    </location>
</feature>
<evidence type="ECO:0000256" key="1">
    <source>
        <dbReference type="SAM" id="MobiDB-lite"/>
    </source>
</evidence>
<dbReference type="EMBL" id="AWUE01018956">
    <property type="protein sequence ID" value="OMO77340.1"/>
    <property type="molecule type" value="Genomic_DNA"/>
</dbReference>
<organism evidence="2 3">
    <name type="scientific">Corchorus olitorius</name>
    <dbReference type="NCBI Taxonomy" id="93759"/>
    <lineage>
        <taxon>Eukaryota</taxon>
        <taxon>Viridiplantae</taxon>
        <taxon>Streptophyta</taxon>
        <taxon>Embryophyta</taxon>
        <taxon>Tracheophyta</taxon>
        <taxon>Spermatophyta</taxon>
        <taxon>Magnoliopsida</taxon>
        <taxon>eudicotyledons</taxon>
        <taxon>Gunneridae</taxon>
        <taxon>Pentapetalae</taxon>
        <taxon>rosids</taxon>
        <taxon>malvids</taxon>
        <taxon>Malvales</taxon>
        <taxon>Malvaceae</taxon>
        <taxon>Grewioideae</taxon>
        <taxon>Apeibeae</taxon>
        <taxon>Corchorus</taxon>
    </lineage>
</organism>
<name>A0A1R3I438_9ROSI</name>
<gene>
    <name evidence="2" type="ORF">COLO4_25226</name>
</gene>